<dbReference type="Gene3D" id="1.10.10.60">
    <property type="entry name" value="Homeodomain-like"/>
    <property type="match status" value="1"/>
</dbReference>
<dbReference type="Pfam" id="PF00249">
    <property type="entry name" value="Myb_DNA-binding"/>
    <property type="match status" value="1"/>
</dbReference>
<protein>
    <recommendedName>
        <fullName evidence="2">Myb-like domain-containing protein</fullName>
    </recommendedName>
</protein>
<comment type="subcellular location">
    <subcellularLocation>
        <location evidence="1">Nucleus</location>
    </subcellularLocation>
</comment>
<dbReference type="PROSITE" id="PS50090">
    <property type="entry name" value="MYB_LIKE"/>
    <property type="match status" value="1"/>
</dbReference>
<dbReference type="SUPFAM" id="SSF46689">
    <property type="entry name" value="Homeodomain-like"/>
    <property type="match status" value="1"/>
</dbReference>
<dbReference type="InterPro" id="IPR037830">
    <property type="entry name" value="ZZZ3"/>
</dbReference>
<dbReference type="AlphaFoldDB" id="A0A5E4Q264"/>
<evidence type="ECO:0000313" key="3">
    <source>
        <dbReference type="EMBL" id="VVC92387.1"/>
    </source>
</evidence>
<evidence type="ECO:0000313" key="4">
    <source>
        <dbReference type="Proteomes" id="UP000324832"/>
    </source>
</evidence>
<gene>
    <name evidence="3" type="ORF">LSINAPIS_LOCUS4851</name>
</gene>
<dbReference type="SMART" id="SM00717">
    <property type="entry name" value="SANT"/>
    <property type="match status" value="1"/>
</dbReference>
<evidence type="ECO:0000256" key="1">
    <source>
        <dbReference type="ARBA" id="ARBA00004123"/>
    </source>
</evidence>
<accession>A0A5E4Q264</accession>
<sequence length="326" mass="37479">MILVETRMEAYDEEIVDTDGEFAFETDHLALRGNKDYCKLLKHIVKLEAQKQQVLKDIEELCEAKNKALDDPLSFCEALKLDSLKFPPHQEISEMPDIDWSKYGIDISLENNSQKGKDFPDPEVLVRGRIFTDDKPETFNQLWSCEEQKRLEELLEIYPEEIVESRRYKKIAKALGTRTTQQVMSRIQKYYMKLAKAGLPIPGRAPRGITKNKNKKIFYKKTTFFPRLHVPVKMENPDDSCGESQDIPYETPSGNKNMLELLKAAKAQRLLDESVPVYQTRTTCVGCQKTGFLGARWTDNAGTDYCTDCLVRLLPTEKLIPLRESS</sequence>
<name>A0A5E4Q264_9NEOP</name>
<dbReference type="CDD" id="cd00167">
    <property type="entry name" value="SANT"/>
    <property type="match status" value="1"/>
</dbReference>
<dbReference type="InterPro" id="IPR009057">
    <property type="entry name" value="Homeodomain-like_sf"/>
</dbReference>
<proteinExistence type="predicted"/>
<dbReference type="Proteomes" id="UP000324832">
    <property type="component" value="Unassembled WGS sequence"/>
</dbReference>
<feature type="domain" description="Myb-like" evidence="2">
    <location>
        <begin position="135"/>
        <end position="191"/>
    </location>
</feature>
<organism evidence="3 4">
    <name type="scientific">Leptidea sinapis</name>
    <dbReference type="NCBI Taxonomy" id="189913"/>
    <lineage>
        <taxon>Eukaryota</taxon>
        <taxon>Metazoa</taxon>
        <taxon>Ecdysozoa</taxon>
        <taxon>Arthropoda</taxon>
        <taxon>Hexapoda</taxon>
        <taxon>Insecta</taxon>
        <taxon>Pterygota</taxon>
        <taxon>Neoptera</taxon>
        <taxon>Endopterygota</taxon>
        <taxon>Lepidoptera</taxon>
        <taxon>Glossata</taxon>
        <taxon>Ditrysia</taxon>
        <taxon>Papilionoidea</taxon>
        <taxon>Pieridae</taxon>
        <taxon>Dismorphiinae</taxon>
        <taxon>Leptidea</taxon>
    </lineage>
</organism>
<keyword evidence="4" id="KW-1185">Reference proteome</keyword>
<reference evidence="3 4" key="1">
    <citation type="submission" date="2017-07" db="EMBL/GenBank/DDBJ databases">
        <authorList>
            <person name="Talla V."/>
            <person name="Backstrom N."/>
        </authorList>
    </citation>
    <scope>NUCLEOTIDE SEQUENCE [LARGE SCALE GENOMIC DNA]</scope>
</reference>
<evidence type="ECO:0000259" key="2">
    <source>
        <dbReference type="PROSITE" id="PS50090"/>
    </source>
</evidence>
<dbReference type="EMBL" id="FZQP02001293">
    <property type="protein sequence ID" value="VVC92387.1"/>
    <property type="molecule type" value="Genomic_DNA"/>
</dbReference>
<dbReference type="PANTHER" id="PTHR22705:SF0">
    <property type="entry name" value="ZZ-TYPE ZINC FINGER-CONTAINING PROTEIN 3"/>
    <property type="match status" value="1"/>
</dbReference>
<dbReference type="GO" id="GO:0005634">
    <property type="term" value="C:nucleus"/>
    <property type="evidence" value="ECO:0007669"/>
    <property type="project" value="UniProtKB-SubCell"/>
</dbReference>
<dbReference type="InterPro" id="IPR001005">
    <property type="entry name" value="SANT/Myb"/>
</dbReference>
<dbReference type="PANTHER" id="PTHR22705">
    <property type="entry name" value="ZINC FINGER, ZZ DOMAIN CONTAINING 3"/>
    <property type="match status" value="1"/>
</dbReference>